<feature type="binding site" evidence="7">
    <location>
        <position position="58"/>
    </location>
    <ligand>
        <name>Zn(2+)</name>
        <dbReference type="ChEBI" id="CHEBI:29105"/>
    </ligand>
</feature>
<keyword evidence="4 8" id="KW-0812">Transmembrane</keyword>
<evidence type="ECO:0000256" key="8">
    <source>
        <dbReference type="SAM" id="Phobius"/>
    </source>
</evidence>
<evidence type="ECO:0000256" key="3">
    <source>
        <dbReference type="ARBA" id="ARBA00022475"/>
    </source>
</evidence>
<dbReference type="GO" id="GO:0140911">
    <property type="term" value="F:pore-forming activity"/>
    <property type="evidence" value="ECO:0007669"/>
    <property type="project" value="InterPro"/>
</dbReference>
<comment type="similarity">
    <text evidence="2">Belongs to the UPF0073 (Hly-III) family.</text>
</comment>
<feature type="transmembrane region" description="Helical" evidence="8">
    <location>
        <begin position="100"/>
        <end position="120"/>
    </location>
</feature>
<feature type="transmembrane region" description="Helical" evidence="8">
    <location>
        <begin position="7"/>
        <end position="28"/>
    </location>
</feature>
<feature type="binding site" evidence="7">
    <location>
        <position position="191"/>
    </location>
    <ligand>
        <name>Zn(2+)</name>
        <dbReference type="ChEBI" id="CHEBI:29105"/>
    </ligand>
</feature>
<dbReference type="PANTHER" id="PTHR20855:SF3">
    <property type="entry name" value="LD03007P"/>
    <property type="match status" value="1"/>
</dbReference>
<evidence type="ECO:0000256" key="5">
    <source>
        <dbReference type="ARBA" id="ARBA00022989"/>
    </source>
</evidence>
<name>A0A4Q7Z9Z2_9GAMM</name>
<keyword evidence="3" id="KW-1003">Cell membrane</keyword>
<evidence type="ECO:0000313" key="9">
    <source>
        <dbReference type="EMBL" id="RZU47377.1"/>
    </source>
</evidence>
<gene>
    <name evidence="9" type="ORF">EV700_0338</name>
</gene>
<dbReference type="PANTHER" id="PTHR20855">
    <property type="entry name" value="ADIPOR/PROGESTIN RECEPTOR-RELATED"/>
    <property type="match status" value="1"/>
</dbReference>
<comment type="subcellular location">
    <subcellularLocation>
        <location evidence="1">Cell membrane</location>
        <topology evidence="1">Multi-pass membrane protein</topology>
    </subcellularLocation>
</comment>
<evidence type="ECO:0000256" key="7">
    <source>
        <dbReference type="PIRSR" id="PIRSR604254-1"/>
    </source>
</evidence>
<dbReference type="InterPro" id="IPR004254">
    <property type="entry name" value="AdipoR/HlyIII-related"/>
</dbReference>
<feature type="transmembrane region" description="Helical" evidence="8">
    <location>
        <begin position="156"/>
        <end position="174"/>
    </location>
</feature>
<sequence>MRSQETFNFYSHLAGMAAAAVGTLFLVMRAADSHSLLIPALVYGLSTVFLFLASSLYHAFKQQENEVSFWRRMDRFAIFVMIAGSYTPVCYLFLPEQWRVPMIAVQWGLVGFGVLTQIFFPRAPRVLFALIYLTMGWLVVLPLNAMLHAMTPVQQHLLFLGGAAFTLGALFYALKKPLMLPGVFSFHELFHVMVLIGAGCHYAMIYNALAMLPGAS</sequence>
<evidence type="ECO:0000313" key="10">
    <source>
        <dbReference type="Proteomes" id="UP000292423"/>
    </source>
</evidence>
<keyword evidence="7" id="KW-0479">Metal-binding</keyword>
<dbReference type="Pfam" id="PF03006">
    <property type="entry name" value="HlyIII"/>
    <property type="match status" value="1"/>
</dbReference>
<comment type="caution">
    <text evidence="9">The sequence shown here is derived from an EMBL/GenBank/DDBJ whole genome shotgun (WGS) entry which is preliminary data.</text>
</comment>
<dbReference type="NCBIfam" id="TIGR01065">
    <property type="entry name" value="hlyIII"/>
    <property type="match status" value="1"/>
</dbReference>
<evidence type="ECO:0000256" key="6">
    <source>
        <dbReference type="ARBA" id="ARBA00023136"/>
    </source>
</evidence>
<feature type="binding site" evidence="7">
    <location>
        <position position="187"/>
    </location>
    <ligand>
        <name>Zn(2+)</name>
        <dbReference type="ChEBI" id="CHEBI:29105"/>
    </ligand>
</feature>
<accession>A0A4Q7Z9Z2</accession>
<dbReference type="GO" id="GO:0046872">
    <property type="term" value="F:metal ion binding"/>
    <property type="evidence" value="ECO:0007669"/>
    <property type="project" value="UniProtKB-KW"/>
</dbReference>
<organism evidence="9 10">
    <name type="scientific">Fluviicoccus keumensis</name>
    <dbReference type="NCBI Taxonomy" id="1435465"/>
    <lineage>
        <taxon>Bacteria</taxon>
        <taxon>Pseudomonadati</taxon>
        <taxon>Pseudomonadota</taxon>
        <taxon>Gammaproteobacteria</taxon>
        <taxon>Moraxellales</taxon>
        <taxon>Moraxellaceae</taxon>
        <taxon>Fluviicoccus</taxon>
    </lineage>
</organism>
<evidence type="ECO:0000256" key="2">
    <source>
        <dbReference type="ARBA" id="ARBA00008488"/>
    </source>
</evidence>
<dbReference type="Proteomes" id="UP000292423">
    <property type="component" value="Unassembled WGS sequence"/>
</dbReference>
<keyword evidence="7" id="KW-0862">Zinc</keyword>
<proteinExistence type="inferred from homology"/>
<dbReference type="InterPro" id="IPR005744">
    <property type="entry name" value="Hy-lIII"/>
</dbReference>
<evidence type="ECO:0000256" key="4">
    <source>
        <dbReference type="ARBA" id="ARBA00022692"/>
    </source>
</evidence>
<evidence type="ECO:0000256" key="1">
    <source>
        <dbReference type="ARBA" id="ARBA00004651"/>
    </source>
</evidence>
<dbReference type="RefSeq" id="WP_130410626.1">
    <property type="nucleotide sequence ID" value="NZ_SHKX01000010.1"/>
</dbReference>
<dbReference type="GO" id="GO:0005886">
    <property type="term" value="C:plasma membrane"/>
    <property type="evidence" value="ECO:0007669"/>
    <property type="project" value="UniProtKB-SubCell"/>
</dbReference>
<protein>
    <submittedName>
        <fullName evidence="9">Hemolysin III</fullName>
    </submittedName>
</protein>
<dbReference type="OrthoDB" id="9813689at2"/>
<keyword evidence="5 8" id="KW-1133">Transmembrane helix</keyword>
<feature type="transmembrane region" description="Helical" evidence="8">
    <location>
        <begin position="76"/>
        <end position="94"/>
    </location>
</feature>
<reference evidence="9 10" key="1">
    <citation type="submission" date="2019-02" db="EMBL/GenBank/DDBJ databases">
        <title>Genomic Encyclopedia of Type Strains, Phase IV (KMG-IV): sequencing the most valuable type-strain genomes for metagenomic binning, comparative biology and taxonomic classification.</title>
        <authorList>
            <person name="Goeker M."/>
        </authorList>
    </citation>
    <scope>NUCLEOTIDE SEQUENCE [LARGE SCALE GENOMIC DNA]</scope>
    <source>
        <strain evidence="9 10">DSM 105135</strain>
    </source>
</reference>
<keyword evidence="10" id="KW-1185">Reference proteome</keyword>
<dbReference type="AlphaFoldDB" id="A0A4Q7Z9Z2"/>
<feature type="transmembrane region" description="Helical" evidence="8">
    <location>
        <begin position="186"/>
        <end position="209"/>
    </location>
</feature>
<dbReference type="EMBL" id="SHKX01000010">
    <property type="protein sequence ID" value="RZU47377.1"/>
    <property type="molecule type" value="Genomic_DNA"/>
</dbReference>
<feature type="transmembrane region" description="Helical" evidence="8">
    <location>
        <begin position="127"/>
        <end position="150"/>
    </location>
</feature>
<keyword evidence="6 8" id="KW-0472">Membrane</keyword>
<feature type="transmembrane region" description="Helical" evidence="8">
    <location>
        <begin position="40"/>
        <end position="60"/>
    </location>
</feature>